<name>A0A6J5PIQ6_9CAUD</name>
<sequence>MTVTVKNIIPRKQAENAQTAQYTAENCKTIIDKFTVTNTTAANVPFSVNLVAATSAAGVDNLVLKTRSIAPGETYTCPELVGQVLEAGGFISTLAGAATSLTISASGREIT</sequence>
<organism evidence="1">
    <name type="scientific">uncultured Caudovirales phage</name>
    <dbReference type="NCBI Taxonomy" id="2100421"/>
    <lineage>
        <taxon>Viruses</taxon>
        <taxon>Duplodnaviria</taxon>
        <taxon>Heunggongvirae</taxon>
        <taxon>Uroviricota</taxon>
        <taxon>Caudoviricetes</taxon>
        <taxon>Peduoviridae</taxon>
        <taxon>Maltschvirus</taxon>
        <taxon>Maltschvirus maltsch</taxon>
    </lineage>
</organism>
<protein>
    <submittedName>
        <fullName evidence="1">Uncharacterized protein</fullName>
    </submittedName>
</protein>
<reference evidence="1" key="1">
    <citation type="submission" date="2020-05" db="EMBL/GenBank/DDBJ databases">
        <authorList>
            <person name="Chiriac C."/>
            <person name="Salcher M."/>
            <person name="Ghai R."/>
            <person name="Kavagutti S V."/>
        </authorList>
    </citation>
    <scope>NUCLEOTIDE SEQUENCE</scope>
</reference>
<evidence type="ECO:0000313" key="2">
    <source>
        <dbReference type="EMBL" id="CAB4199774.1"/>
    </source>
</evidence>
<proteinExistence type="predicted"/>
<accession>A0A6J5PIQ6</accession>
<dbReference type="EMBL" id="LR796870">
    <property type="protein sequence ID" value="CAB4171619.1"/>
    <property type="molecule type" value="Genomic_DNA"/>
</dbReference>
<evidence type="ECO:0000313" key="1">
    <source>
        <dbReference type="EMBL" id="CAB4171619.1"/>
    </source>
</evidence>
<dbReference type="EMBL" id="LR797302">
    <property type="protein sequence ID" value="CAB4199774.1"/>
    <property type="molecule type" value="Genomic_DNA"/>
</dbReference>
<gene>
    <name evidence="2" type="ORF">UFOVP1358_14</name>
    <name evidence="1" type="ORF">UFOVP931_8</name>
</gene>